<feature type="region of interest" description="Disordered" evidence="5">
    <location>
        <begin position="52"/>
        <end position="98"/>
    </location>
</feature>
<feature type="zinc finger region" description="C3H1-type" evidence="4">
    <location>
        <begin position="256"/>
        <end position="284"/>
    </location>
</feature>
<keyword evidence="3 4" id="KW-0862">Zinc</keyword>
<evidence type="ECO:0000313" key="7">
    <source>
        <dbReference type="EMBL" id="GIX64388.1"/>
    </source>
</evidence>
<organism evidence="7 8">
    <name type="scientific">Babesia caballi</name>
    <dbReference type="NCBI Taxonomy" id="5871"/>
    <lineage>
        <taxon>Eukaryota</taxon>
        <taxon>Sar</taxon>
        <taxon>Alveolata</taxon>
        <taxon>Apicomplexa</taxon>
        <taxon>Aconoidasida</taxon>
        <taxon>Piroplasmida</taxon>
        <taxon>Babesiidae</taxon>
        <taxon>Babesia</taxon>
    </lineage>
</organism>
<dbReference type="InterPro" id="IPR036855">
    <property type="entry name" value="Znf_CCCH_sf"/>
</dbReference>
<keyword evidence="2 4" id="KW-0863">Zinc-finger</keyword>
<keyword evidence="7" id="KW-0540">Nuclease</keyword>
<sequence>MTGQYNRNTPHGCPGVPYGGYGAYGSYPAGGYYTQGAQLPYYAYQGPVALPYPPHQPHSAPYQQHRRRGNSGAPRRPPQPPPASDSNRGFARAPGRAGAVNPQTACEVCNMFFRSPKELSEHVDELHVRCEVDGCGYSAPVDLMSLHALKHVKNQNGEYVLDSAEETRKWVTNRRNRHPLNRHRDLSSSEDSTLERLLRDAHRKPRGEAPARSVLYPIISKVRPRPSALLQISDPVRYRNMLRQSSAPYSYRPSVAMGRAICQNFRRTRSCKFGDACQYSHDLQGGGNRDLYVTKRPPTVLHVLKNDIYRAEKLLVSAIKAIVSLDFFDEPVAAVSADDRAPDPCVPPPSS</sequence>
<dbReference type="EMBL" id="BPLF01000003">
    <property type="protein sequence ID" value="GIX64388.1"/>
    <property type="molecule type" value="Genomic_DNA"/>
</dbReference>
<dbReference type="GO" id="GO:0008270">
    <property type="term" value="F:zinc ion binding"/>
    <property type="evidence" value="ECO:0007669"/>
    <property type="project" value="UniProtKB-KW"/>
</dbReference>
<evidence type="ECO:0000256" key="3">
    <source>
        <dbReference type="ARBA" id="ARBA00022833"/>
    </source>
</evidence>
<dbReference type="Gene3D" id="4.10.1000.10">
    <property type="entry name" value="Zinc finger, CCCH-type"/>
    <property type="match status" value="1"/>
</dbReference>
<dbReference type="SMART" id="SM00356">
    <property type="entry name" value="ZnF_C3H1"/>
    <property type="match status" value="1"/>
</dbReference>
<dbReference type="Pfam" id="PF00642">
    <property type="entry name" value="zf-CCCH"/>
    <property type="match status" value="1"/>
</dbReference>
<dbReference type="PROSITE" id="PS50103">
    <property type="entry name" value="ZF_C3H1"/>
    <property type="match status" value="1"/>
</dbReference>
<dbReference type="PROSITE" id="PS00028">
    <property type="entry name" value="ZINC_FINGER_C2H2_1"/>
    <property type="match status" value="1"/>
</dbReference>
<evidence type="ECO:0000256" key="2">
    <source>
        <dbReference type="ARBA" id="ARBA00022771"/>
    </source>
</evidence>
<dbReference type="InterPro" id="IPR013087">
    <property type="entry name" value="Znf_C2H2_type"/>
</dbReference>
<proteinExistence type="predicted"/>
<keyword evidence="8" id="KW-1185">Reference proteome</keyword>
<evidence type="ECO:0000259" key="6">
    <source>
        <dbReference type="PROSITE" id="PS50103"/>
    </source>
</evidence>
<dbReference type="GeneID" id="94195869"/>
<evidence type="ECO:0000256" key="1">
    <source>
        <dbReference type="ARBA" id="ARBA00022723"/>
    </source>
</evidence>
<evidence type="ECO:0000256" key="4">
    <source>
        <dbReference type="PROSITE-ProRule" id="PRU00723"/>
    </source>
</evidence>
<keyword evidence="7" id="KW-0269">Exonuclease</keyword>
<dbReference type="GO" id="GO:0004527">
    <property type="term" value="F:exonuclease activity"/>
    <property type="evidence" value="ECO:0007669"/>
    <property type="project" value="UniProtKB-KW"/>
</dbReference>
<gene>
    <name evidence="7" type="ORF">BcabD6B2_38230</name>
</gene>
<feature type="domain" description="C3H1-type" evidence="6">
    <location>
        <begin position="256"/>
        <end position="284"/>
    </location>
</feature>
<reference evidence="7 8" key="1">
    <citation type="submission" date="2021-06" db="EMBL/GenBank/DDBJ databases">
        <title>Genome sequence of Babesia caballi.</title>
        <authorList>
            <person name="Yamagishi J."/>
            <person name="Kidaka T."/>
            <person name="Ochi A."/>
        </authorList>
    </citation>
    <scope>NUCLEOTIDE SEQUENCE [LARGE SCALE GENOMIC DNA]</scope>
    <source>
        <strain evidence="7">USDA-D6B2</strain>
    </source>
</reference>
<name>A0AAV4LWL6_BABCB</name>
<keyword evidence="7" id="KW-0378">Hydrolase</keyword>
<keyword evidence="1 4" id="KW-0479">Metal-binding</keyword>
<protein>
    <submittedName>
        <fullName evidence="7">Exonuclease 1, putative</fullName>
    </submittedName>
</protein>
<accession>A0AAV4LWL6</accession>
<evidence type="ECO:0000256" key="5">
    <source>
        <dbReference type="SAM" id="MobiDB-lite"/>
    </source>
</evidence>
<dbReference type="InterPro" id="IPR000571">
    <property type="entry name" value="Znf_CCCH"/>
</dbReference>
<dbReference type="SUPFAM" id="SSF90229">
    <property type="entry name" value="CCCH zinc finger"/>
    <property type="match status" value="1"/>
</dbReference>
<dbReference type="AlphaFoldDB" id="A0AAV4LWL6"/>
<dbReference type="Proteomes" id="UP001497744">
    <property type="component" value="Unassembled WGS sequence"/>
</dbReference>
<feature type="compositionally biased region" description="Low complexity" evidence="5">
    <location>
        <begin position="88"/>
        <end position="98"/>
    </location>
</feature>
<comment type="caution">
    <text evidence="7">The sequence shown here is derived from an EMBL/GenBank/DDBJ whole genome shotgun (WGS) entry which is preliminary data.</text>
</comment>
<dbReference type="SMART" id="SM00355">
    <property type="entry name" value="ZnF_C2H2"/>
    <property type="match status" value="2"/>
</dbReference>
<evidence type="ECO:0000313" key="8">
    <source>
        <dbReference type="Proteomes" id="UP001497744"/>
    </source>
</evidence>
<dbReference type="RefSeq" id="XP_067716457.1">
    <property type="nucleotide sequence ID" value="XM_067860356.1"/>
</dbReference>